<sequence length="282" mass="31957">MTSTQPCDTNTTISLADRLLTLPAFAAAPINRCNLPAVILGGLTYQHCPTALHIDMVQEFHARLFTQLDGLDTPSERAQHFRQYMNSAFLLSDSEQVGFSHQNNGIRRDKADYLRLIRGWMFDANSIEAAVIKRWVESRFGLLTLNHKGVIQGVSSDEYQRYLQDYVRGLYNSNALESQLDLLYTYCQYELIRQMPKTTHLALFRGVNGLPKSNSCSQLLLNNNNSFSDARDQASIFGDHVFSANIPTTKILYFPDLLPNLLRGEREYLVIGGMVDVQWLKG</sequence>
<keyword evidence="2" id="KW-1185">Reference proteome</keyword>
<dbReference type="EMBL" id="CP138203">
    <property type="protein sequence ID" value="WPC75117.1"/>
    <property type="molecule type" value="Genomic_DNA"/>
</dbReference>
<evidence type="ECO:0000313" key="2">
    <source>
        <dbReference type="Proteomes" id="UP001304071"/>
    </source>
</evidence>
<dbReference type="InterPro" id="IPR009953">
    <property type="entry name" value="DRA_trans"/>
</dbReference>
<dbReference type="Proteomes" id="UP001304071">
    <property type="component" value="Chromosome 1"/>
</dbReference>
<reference evidence="1 2" key="1">
    <citation type="submission" date="2023-11" db="EMBL/GenBank/DDBJ databases">
        <title>Plant-associative lifestyle of Vibrio porteresiae and its evolutionary dynamics.</title>
        <authorList>
            <person name="Rameshkumar N."/>
            <person name="Kirti K."/>
        </authorList>
    </citation>
    <scope>NUCLEOTIDE SEQUENCE [LARGE SCALE GENOMIC DNA]</scope>
    <source>
        <strain evidence="1 2">MSSRF30</strain>
    </source>
</reference>
<evidence type="ECO:0000313" key="1">
    <source>
        <dbReference type="EMBL" id="WPC75117.1"/>
    </source>
</evidence>
<dbReference type="Pfam" id="PF07357">
    <property type="entry name" value="DRAT"/>
    <property type="match status" value="1"/>
</dbReference>
<accession>A0ABZ0QF62</accession>
<organism evidence="1 2">
    <name type="scientific">Vibrio porteresiae DSM 19223</name>
    <dbReference type="NCBI Taxonomy" id="1123496"/>
    <lineage>
        <taxon>Bacteria</taxon>
        <taxon>Pseudomonadati</taxon>
        <taxon>Pseudomonadota</taxon>
        <taxon>Gammaproteobacteria</taxon>
        <taxon>Vibrionales</taxon>
        <taxon>Vibrionaceae</taxon>
        <taxon>Vibrio</taxon>
    </lineage>
</organism>
<proteinExistence type="predicted"/>
<protein>
    <submittedName>
        <fullName evidence="1">NAD(+)--dinitrogen-reductase ADP-D-ribosyltransferase</fullName>
    </submittedName>
</protein>
<dbReference type="RefSeq" id="WP_261895558.1">
    <property type="nucleotide sequence ID" value="NZ_AP024895.1"/>
</dbReference>
<gene>
    <name evidence="1" type="ORF">R8Z52_07940</name>
</gene>
<name>A0ABZ0QF62_9VIBR</name>